<evidence type="ECO:0000313" key="1">
    <source>
        <dbReference type="EMBL" id="ONI37677.1"/>
    </source>
</evidence>
<accession>A0ACC8X7K1</accession>
<dbReference type="EMBL" id="LJDB01000105">
    <property type="protein sequence ID" value="ONI37677.1"/>
    <property type="molecule type" value="Genomic_DNA"/>
</dbReference>
<comment type="caution">
    <text evidence="1">The sequence shown here is derived from an EMBL/GenBank/DDBJ whole genome shotgun (WGS) entry which is preliminary data.</text>
</comment>
<name>A0ACC8X7K1_9FIRM</name>
<sequence>MDLNLIMRIAGLGLGLWAIEELLNKAGMGDAAKYVKIIGTLVLLTFIINEILNFFETVQTFFTF</sequence>
<proteinExistence type="predicted"/>
<reference evidence="1" key="1">
    <citation type="submission" date="2016-08" db="EMBL/GenBank/DDBJ databases">
        <authorList>
            <person name="Ngugi D.K."/>
            <person name="Miyake S."/>
            <person name="Stingl U."/>
        </authorList>
    </citation>
    <scope>NUCLEOTIDE SEQUENCE</scope>
    <source>
        <strain evidence="1">SCG-B11WGA-EpuloA1</strain>
    </source>
</reference>
<keyword evidence="2" id="KW-1185">Reference proteome</keyword>
<protein>
    <submittedName>
        <fullName evidence="1">Uncharacterized protein</fullName>
    </submittedName>
</protein>
<gene>
    <name evidence="1" type="ORF">AN396_12340</name>
</gene>
<evidence type="ECO:0000313" key="2">
    <source>
        <dbReference type="Proteomes" id="UP000188605"/>
    </source>
</evidence>
<organism evidence="1 2">
    <name type="scientific">Candidatus Epulonipiscium fishelsonii</name>
    <dbReference type="NCBI Taxonomy" id="77094"/>
    <lineage>
        <taxon>Bacteria</taxon>
        <taxon>Bacillati</taxon>
        <taxon>Bacillota</taxon>
        <taxon>Clostridia</taxon>
        <taxon>Lachnospirales</taxon>
        <taxon>Lachnospiraceae</taxon>
        <taxon>Candidatus Epulonipiscium</taxon>
    </lineage>
</organism>
<dbReference type="Proteomes" id="UP000188605">
    <property type="component" value="Unassembled WGS sequence"/>
</dbReference>